<reference evidence="11" key="1">
    <citation type="journal article" date="2019" name="Gigascience">
        <title>De novo genome assembly of the endangered Acer yangbiense, a plant species with extremely small populations endemic to Yunnan Province, China.</title>
        <authorList>
            <person name="Yang J."/>
            <person name="Wariss H.M."/>
            <person name="Tao L."/>
            <person name="Zhang R."/>
            <person name="Yun Q."/>
            <person name="Hollingsworth P."/>
            <person name="Dao Z."/>
            <person name="Luo G."/>
            <person name="Guo H."/>
            <person name="Ma Y."/>
            <person name="Sun W."/>
        </authorList>
    </citation>
    <scope>NUCLEOTIDE SEQUENCE [LARGE SCALE GENOMIC DNA]</scope>
    <source>
        <strain evidence="11">cv. br00</strain>
    </source>
</reference>
<dbReference type="InterPro" id="IPR001375">
    <property type="entry name" value="Peptidase_S9_cat"/>
</dbReference>
<dbReference type="InterPro" id="IPR002470">
    <property type="entry name" value="Peptidase_S9A"/>
</dbReference>
<dbReference type="InterPro" id="IPR035925">
    <property type="entry name" value="BSD_dom_sf"/>
</dbReference>
<evidence type="ECO:0000256" key="5">
    <source>
        <dbReference type="ARBA" id="ARBA00039290"/>
    </source>
</evidence>
<evidence type="ECO:0000256" key="4">
    <source>
        <dbReference type="ARBA" id="ARBA00022825"/>
    </source>
</evidence>
<dbReference type="SUPFAM" id="SSF140383">
    <property type="entry name" value="BSD domain-like"/>
    <property type="match status" value="1"/>
</dbReference>
<dbReference type="PRINTS" id="PR00862">
    <property type="entry name" value="PROLIGOPTASE"/>
</dbReference>
<keyword evidence="3" id="KW-0378">Hydrolase</keyword>
<dbReference type="InterPro" id="IPR051543">
    <property type="entry name" value="Serine_Peptidase_S9A"/>
</dbReference>
<dbReference type="Pfam" id="PF03909">
    <property type="entry name" value="BSD"/>
    <property type="match status" value="1"/>
</dbReference>
<feature type="compositionally biased region" description="Acidic residues" evidence="8">
    <location>
        <begin position="259"/>
        <end position="279"/>
    </location>
</feature>
<keyword evidence="11" id="KW-1185">Reference proteome</keyword>
<dbReference type="EMBL" id="VDCV01000010">
    <property type="protein sequence ID" value="KAB5538316.1"/>
    <property type="molecule type" value="Genomic_DNA"/>
</dbReference>
<dbReference type="GO" id="GO:0006508">
    <property type="term" value="P:proteolysis"/>
    <property type="evidence" value="ECO:0007669"/>
    <property type="project" value="UniProtKB-KW"/>
</dbReference>
<dbReference type="InterPro" id="IPR023302">
    <property type="entry name" value="Pept_S9A_N"/>
</dbReference>
<dbReference type="Pfam" id="PF00326">
    <property type="entry name" value="Peptidase_S9"/>
    <property type="match status" value="1"/>
</dbReference>
<dbReference type="PROSITE" id="PS50858">
    <property type="entry name" value="BSD"/>
    <property type="match status" value="1"/>
</dbReference>
<proteinExistence type="inferred from homology"/>
<evidence type="ECO:0000259" key="9">
    <source>
        <dbReference type="PROSITE" id="PS50858"/>
    </source>
</evidence>
<dbReference type="SUPFAM" id="SSF53474">
    <property type="entry name" value="alpha/beta-Hydrolases"/>
    <property type="match status" value="1"/>
</dbReference>
<evidence type="ECO:0000313" key="11">
    <source>
        <dbReference type="Proteomes" id="UP000326939"/>
    </source>
</evidence>
<comment type="function">
    <text evidence="7">Serine peptidase whose precise substrate specificity remains unclear. Does not cleave peptides after a arginine or lysine residue. Regulates trans-Golgi network morphology and sorting by regulating the membrane binding of the AP-1 complex. May play a role in the regulation of synaptic vesicle exocytosis.</text>
</comment>
<dbReference type="SUPFAM" id="SSF50993">
    <property type="entry name" value="Peptidase/esterase 'gauge' domain"/>
    <property type="match status" value="1"/>
</dbReference>
<comment type="similarity">
    <text evidence="1">Belongs to the peptidase S9A family.</text>
</comment>
<dbReference type="Proteomes" id="UP000326939">
    <property type="component" value="Chromosome 10"/>
</dbReference>
<feature type="region of interest" description="Disordered" evidence="8">
    <location>
        <begin position="215"/>
        <end position="282"/>
    </location>
</feature>
<feature type="compositionally biased region" description="Polar residues" evidence="8">
    <location>
        <begin position="227"/>
        <end position="249"/>
    </location>
</feature>
<dbReference type="Gene3D" id="1.10.3970.10">
    <property type="entry name" value="BSD domain"/>
    <property type="match status" value="1"/>
</dbReference>
<organism evidence="10 11">
    <name type="scientific">Salix brachista</name>
    <dbReference type="NCBI Taxonomy" id="2182728"/>
    <lineage>
        <taxon>Eukaryota</taxon>
        <taxon>Viridiplantae</taxon>
        <taxon>Streptophyta</taxon>
        <taxon>Embryophyta</taxon>
        <taxon>Tracheophyta</taxon>
        <taxon>Spermatophyta</taxon>
        <taxon>Magnoliopsida</taxon>
        <taxon>eudicotyledons</taxon>
        <taxon>Gunneridae</taxon>
        <taxon>Pentapetalae</taxon>
        <taxon>rosids</taxon>
        <taxon>fabids</taxon>
        <taxon>Malpighiales</taxon>
        <taxon>Salicaceae</taxon>
        <taxon>Saliceae</taxon>
        <taxon>Salix</taxon>
    </lineage>
</organism>
<comment type="caution">
    <text evidence="10">The sequence shown here is derived from an EMBL/GenBank/DDBJ whole genome shotgun (WGS) entry which is preliminary data.</text>
</comment>
<dbReference type="SMART" id="SM00751">
    <property type="entry name" value="BSD"/>
    <property type="match status" value="1"/>
</dbReference>
<dbReference type="InterPro" id="IPR005607">
    <property type="entry name" value="BSD_dom"/>
</dbReference>
<dbReference type="Pfam" id="PF02897">
    <property type="entry name" value="Peptidase_S9_N"/>
    <property type="match status" value="1"/>
</dbReference>
<evidence type="ECO:0000313" key="10">
    <source>
        <dbReference type="EMBL" id="KAB5538316.1"/>
    </source>
</evidence>
<accession>A0A5N5L8E6</accession>
<dbReference type="PANTHER" id="PTHR11757">
    <property type="entry name" value="PROTEASE FAMILY S9A OLIGOPEPTIDASE"/>
    <property type="match status" value="1"/>
</dbReference>
<keyword evidence="4" id="KW-0720">Serine protease</keyword>
<feature type="domain" description="BSD" evidence="9">
    <location>
        <begin position="152"/>
        <end position="197"/>
    </location>
</feature>
<evidence type="ECO:0000256" key="7">
    <source>
        <dbReference type="ARBA" id="ARBA00045448"/>
    </source>
</evidence>
<dbReference type="Gene3D" id="2.130.10.120">
    <property type="entry name" value="Prolyl oligopeptidase, N-terminal domain"/>
    <property type="match status" value="1"/>
</dbReference>
<keyword evidence="2" id="KW-0645">Protease</keyword>
<evidence type="ECO:0000256" key="1">
    <source>
        <dbReference type="ARBA" id="ARBA00005228"/>
    </source>
</evidence>
<dbReference type="InterPro" id="IPR029058">
    <property type="entry name" value="AB_hydrolase_fold"/>
</dbReference>
<protein>
    <recommendedName>
        <fullName evidence="5">Prolyl endopeptidase-like</fullName>
    </recommendedName>
    <alternativeName>
        <fullName evidence="6">Prolylendopeptidase-like</fullName>
    </alternativeName>
</protein>
<dbReference type="Gene3D" id="3.40.50.1820">
    <property type="entry name" value="alpha/beta hydrolase"/>
    <property type="match status" value="1"/>
</dbReference>
<evidence type="ECO:0000256" key="8">
    <source>
        <dbReference type="SAM" id="MobiDB-lite"/>
    </source>
</evidence>
<dbReference type="GO" id="GO:0009507">
    <property type="term" value="C:chloroplast"/>
    <property type="evidence" value="ECO:0007669"/>
    <property type="project" value="TreeGrafter"/>
</dbReference>
<name>A0A5N5L8E6_9ROSI</name>
<dbReference type="AlphaFoldDB" id="A0A5N5L8E6"/>
<evidence type="ECO:0000256" key="6">
    <source>
        <dbReference type="ARBA" id="ARBA00042165"/>
    </source>
</evidence>
<dbReference type="GO" id="GO:0004252">
    <property type="term" value="F:serine-type endopeptidase activity"/>
    <property type="evidence" value="ECO:0007669"/>
    <property type="project" value="InterPro"/>
</dbReference>
<evidence type="ECO:0000256" key="2">
    <source>
        <dbReference type="ARBA" id="ARBA00022670"/>
    </source>
</evidence>
<gene>
    <name evidence="10" type="ORF">DKX38_015849</name>
</gene>
<sequence>MEDLWKRAKVFAEEAAKKSQTLTTSSNKISDLVAETAKKSKELAFEASKKADEFKVAALKQADQIQFKSISDIIPPQLSSLSIVNTNVFSSSSSSRPVVSDSELRKLGVTDDLRDFVKGLTSSTFQNFPFEDEVEPSDVETKESNVRKDLSEWQEKHATLVLTTVKQISKLRYELCPRVMKERRFWRIYFVLVSTHVGPYEKQYMEEVKRKEEEQIQDEKAKESSVAGENSSKSESTPKNLKTETSSVEQDLDSFLLGDLEDSDGGPDDGDGSFDDDFDKIDNSDIEDEKHLKKATESPESMVLLSLLVSKPSLKTSLLSLTSHLIPIIPSSPLSSHCTTSTFPLPSQSPPVPKKLPFNISAHAKTWQDPYHWMRNAKDPDFVDYLNQENSYAQAFMADTQSLQKILLEEMKNRLPAQISTPPERWGHWLYYQYIPEGKEYPVLCRRLETEESGLLKTLLNYAKGHFGMEQVLLDWNQIAEQYGKFLFLCLHLSYVHVGTCRVSPDHNFLAYTLDITGNEQFLLQVKDLSNGYIVSKSQVDGVVSLAWAQDSTILVLFTKLGSDEIDDVPVFTESNSSFCVDITSTKDGKFITVYVIDATNPLDGLQRVRERVSGVRYFLEHHYGVFYILTNAPLSESEDLSDGNYYLAQCQAEDIQSSDWQNIILPSEDMSFQDMDIFNGHLVLFVNKKSFPALCSVNLPIKFNSVKQLEIENLDPWFFPLPSNQCNIVPGSNHDFMNPVYRVVLSSPVTYGSVQKSCFSCNPMGPESLKWRSSFLFLFVLFPGRCLILFVMTVLYTSYMPGVIVDYNMSERIFSIVQQDKVRDISGDCGSCSLAYELDTSEHRDPLNNKEKNNLNIELQRWKDFSGAYCCKTKEVISHDGVRVPLTILYSQKAWQKGQAPGLLEGYGAYGEVLDKSWCSDRLSLLDRGWVLAFADVRGGGGHSLWHKYGSGLNKCNSIHDFISCGNYLVSEGYVHKDRLGAIGFSAGGLLVGAAINMNPNLFRAAILKVPFLDACNTLLDPRLPLTLLDYEEFGNPQIQSQFESILSYSPYDNIPRDACLPSMLYSFPRVGVWEAAKWVARTRDIACSYCSRSVILKTNMTGGHFGEGGCYSQCEETAYDYAFLMKTMGNSFQHSFSHLADDWSIQKMKNMKTAVEGHRLLEDLHGDAFSYIMKAAHAYRGKWETSKKIPGQHREEDCVCNKQLKHHTTFLPR</sequence>
<evidence type="ECO:0000256" key="3">
    <source>
        <dbReference type="ARBA" id="ARBA00022801"/>
    </source>
</evidence>
<dbReference type="PANTHER" id="PTHR11757:SF12">
    <property type="entry name" value="PROLYL ENDOPEPTIDASE"/>
    <property type="match status" value="1"/>
</dbReference>